<feature type="region of interest" description="Disordered" evidence="1">
    <location>
        <begin position="1448"/>
        <end position="1479"/>
    </location>
</feature>
<dbReference type="PANTHER" id="PTHR21583:SF8">
    <property type="entry name" value="PROTEIN ELYS"/>
    <property type="match status" value="1"/>
</dbReference>
<dbReference type="InterPro" id="IPR052620">
    <property type="entry name" value="ELYS/MEL-28_NucAsmblyFactor"/>
</dbReference>
<feature type="region of interest" description="Disordered" evidence="1">
    <location>
        <begin position="1015"/>
        <end position="1034"/>
    </location>
</feature>
<dbReference type="EMBL" id="UYYG01001152">
    <property type="protein sequence ID" value="VDN55307.1"/>
    <property type="molecule type" value="Genomic_DNA"/>
</dbReference>
<name>A0A0N4U2K8_DRAME</name>
<dbReference type="STRING" id="318479.A0A0N4U2K8"/>
<proteinExistence type="predicted"/>
<evidence type="ECO:0000313" key="5">
    <source>
        <dbReference type="Proteomes" id="UP000274756"/>
    </source>
</evidence>
<feature type="domain" description="Apple" evidence="2">
    <location>
        <begin position="1726"/>
        <end position="1813"/>
    </location>
</feature>
<evidence type="ECO:0000313" key="4">
    <source>
        <dbReference type="Proteomes" id="UP000038040"/>
    </source>
</evidence>
<feature type="region of interest" description="Disordered" evidence="1">
    <location>
        <begin position="1104"/>
        <end position="1129"/>
    </location>
</feature>
<organism evidence="4 6">
    <name type="scientific">Dracunculus medinensis</name>
    <name type="common">Guinea worm</name>
    <dbReference type="NCBI Taxonomy" id="318479"/>
    <lineage>
        <taxon>Eukaryota</taxon>
        <taxon>Metazoa</taxon>
        <taxon>Ecdysozoa</taxon>
        <taxon>Nematoda</taxon>
        <taxon>Chromadorea</taxon>
        <taxon>Rhabditida</taxon>
        <taxon>Spirurina</taxon>
        <taxon>Dracunculoidea</taxon>
        <taxon>Dracunculidae</taxon>
        <taxon>Dracunculus</taxon>
    </lineage>
</organism>
<accession>A0A0N4U2K8</accession>
<feature type="compositionally biased region" description="Polar residues" evidence="1">
    <location>
        <begin position="291"/>
        <end position="326"/>
    </location>
</feature>
<feature type="region of interest" description="Disordered" evidence="1">
    <location>
        <begin position="822"/>
        <end position="852"/>
    </location>
</feature>
<feature type="region of interest" description="Disordered" evidence="1">
    <location>
        <begin position="1043"/>
        <end position="1068"/>
    </location>
</feature>
<feature type="compositionally biased region" description="Polar residues" evidence="1">
    <location>
        <begin position="1049"/>
        <end position="1058"/>
    </location>
</feature>
<dbReference type="WBParaSite" id="DME_0000092001-mRNA-1">
    <property type="protein sequence ID" value="DME_0000092001-mRNA-1"/>
    <property type="gene ID" value="DME_0000092001"/>
</dbReference>
<feature type="compositionally biased region" description="Polar residues" evidence="1">
    <location>
        <begin position="1293"/>
        <end position="1309"/>
    </location>
</feature>
<evidence type="ECO:0000313" key="6">
    <source>
        <dbReference type="WBParaSite" id="DME_0000092001-mRNA-1"/>
    </source>
</evidence>
<reference evidence="6" key="1">
    <citation type="submission" date="2017-02" db="UniProtKB">
        <authorList>
            <consortium name="WormBaseParasite"/>
        </authorList>
    </citation>
    <scope>IDENTIFICATION</scope>
</reference>
<dbReference type="Proteomes" id="UP000038040">
    <property type="component" value="Unplaced"/>
</dbReference>
<dbReference type="AlphaFoldDB" id="A0A0N4U2K8"/>
<feature type="region of interest" description="Disordered" evidence="1">
    <location>
        <begin position="227"/>
        <end position="326"/>
    </location>
</feature>
<feature type="region of interest" description="Disordered" evidence="1">
    <location>
        <begin position="1293"/>
        <end position="1349"/>
    </location>
</feature>
<feature type="region of interest" description="Disordered" evidence="1">
    <location>
        <begin position="616"/>
        <end position="645"/>
    </location>
</feature>
<feature type="compositionally biased region" description="Low complexity" evidence="1">
    <location>
        <begin position="548"/>
        <end position="561"/>
    </location>
</feature>
<feature type="compositionally biased region" description="Low complexity" evidence="1">
    <location>
        <begin position="573"/>
        <end position="596"/>
    </location>
</feature>
<dbReference type="PROSITE" id="PS50948">
    <property type="entry name" value="PAN"/>
    <property type="match status" value="1"/>
</dbReference>
<feature type="compositionally biased region" description="Basic and acidic residues" evidence="1">
    <location>
        <begin position="1537"/>
        <end position="1550"/>
    </location>
</feature>
<feature type="compositionally biased region" description="Polar residues" evidence="1">
    <location>
        <begin position="227"/>
        <end position="240"/>
    </location>
</feature>
<dbReference type="PANTHER" id="PTHR21583">
    <property type="entry name" value="ELYS PROTEIN"/>
    <property type="match status" value="1"/>
</dbReference>
<evidence type="ECO:0000256" key="1">
    <source>
        <dbReference type="SAM" id="MobiDB-lite"/>
    </source>
</evidence>
<dbReference type="OrthoDB" id="5869233at2759"/>
<gene>
    <name evidence="3" type="ORF">DME_LOCUS5280</name>
</gene>
<feature type="compositionally biased region" description="Basic and acidic residues" evidence="1">
    <location>
        <begin position="1467"/>
        <end position="1479"/>
    </location>
</feature>
<dbReference type="InterPro" id="IPR003609">
    <property type="entry name" value="Pan_app"/>
</dbReference>
<feature type="compositionally biased region" description="Polar residues" evidence="1">
    <location>
        <begin position="704"/>
        <end position="734"/>
    </location>
</feature>
<protein>
    <submittedName>
        <fullName evidence="6">Apple domain-containing protein</fullName>
    </submittedName>
</protein>
<feature type="compositionally biased region" description="Low complexity" evidence="1">
    <location>
        <begin position="822"/>
        <end position="841"/>
    </location>
</feature>
<feature type="compositionally biased region" description="Basic and acidic residues" evidence="1">
    <location>
        <begin position="738"/>
        <end position="749"/>
    </location>
</feature>
<dbReference type="Proteomes" id="UP000274756">
    <property type="component" value="Unassembled WGS sequence"/>
</dbReference>
<sequence>MGERTIIKRSNSEKPSFFEDIYGSSQKESFEISDSSIEGSPILKVRNKTTDTKASVIPAHLTFRHYEDAAGAHESHSIETDHDALKPEIPPNYFIPRCYTTFEVVPNADIANFQSTKEGKTESADYCAAFCYNSGCSAAVYEPSKISGVKGKCKVQFGGRDQCGPDLQRHYHIEPNEPVYIQSSPPGCDLKALMNLLQNQSSAIHETSSMPPTVSTIRISTENMASLTESTVPTEAQSKISETSSASVASTTEPSEGAETTEQSQPTSEQPFISSLGIESTPSEGAETTERSQPTSEQPFISSSGIESTPSEGTEAIEQSQPTSEQPFISSLNAIQNESPSVAESVDEPIKKLNGTQLQQAGEKYSTIFSLQCSHFICDLEDCIVQFQAVPFDSSNTEHNLSGFISSTKVNSPEICAKRCYQEGCTAAKYDPTSEDCILSYQDGQICSPGTKIYTVKTTQPIWIHCTSCRANTLPKVIPEKLQVCHFIPIGSTESFPEITTKSLKPLEKISERTEQTVGITEISSAMMSSSTQSESTSEETPVDKISIETTSSSELSAEITKSAVEISESILSSPTFETSESPTETTETQSSEISKIITPTLLSSEASGNIIVTSETTPQTSESHETTSPEQNAANLPSGISEFTSAPSEEISGKIEQMTPTFDKDIELSTKSLEEMSEIPEKIAASIVTTAVTPAISLETSEEVSATSEQTGKTSVGETSEGSSQTMQSNKITGSPKESEASENEKTTETQISEINDTIIPTLLASGITESVMEISKSMRITSLSPTSEGESIKTDSSKINEITSLKTPAVTKIKVETVETASTQVSSTSSLSLQQSESTGSPKETDEVSEGITPSLMASEITGSAAETIKAMLSSPPIKSSENATETIETQTSEIIVTPVLLTYEVTSGEANETPPTRTTGIPSELESQTIDISEITMPNLKPLETITSSEQTTIETNEAILPGSESLKTTTSEQTITSLPSEETGFVSRISEKTEQTMDRPAFKEDIRSTTKALEEMSETSQKASDGGLEVATPSSLEISAEAGASSEQTISVSETTKESLEQSSISEKLAPISNFVSEGVTENLEETTKITRSEVASSLKSSETIETNEITSSHPSIEISTESPLSEIKTTQLSSEQESSDEQAIKTKIAQNELVDEEHECRVSFQAHPITDTESTASFEIEKDVSDPNACALACYKAGCTGAKYGIKAKKCALSFSEKQQCDGHEDTQEINDSSEAWWIHCLSCITTENRNHNRLYLPIPEKTESTDNNFVFDVGKFTTVTIFEPSESSISSGVTAEKSSTTAGWMSPRFEHTETSESATTEKASEPLTESSIELPSGGSTRATPLESTELLAMSTKETMSAETYGSFVESSIGESTSIRTVLPKSVSFTSTEYKTSISEPMKLFSTESIQPSREAVSFLPETTSEVTEVSTIISGATEAKTAKSAEFTSEPVSEKGFPTNSHEETSTTFEKTESTGIITKALGESTESPKVLQKVTIQQHEGASSHSGSERELIPEVLSSPAFSTETSALPEEHFSSSTDEEKSIAITEPPIREVSDFVDVLSQNKNLGEILGRTTIAPSGCAKGNLTFFGREIANLHVHFHADMQVESVNECLQICHTLQCSMAAFTRDPTPTCLMQLSPMRSRACDSLDPSLRVPTWNLADDKNVLLIQCIQCGNEASSDDIFPVVPRSIDITHLLSAQRKHAINSATMAKDGEDSRCFGRIEFQTMPVGSLPRLNITNDIPVKSAAECADKCYNTKGCFVAGYIPNPLGSSTEDVCLLTSDINVCPSSNFVPQYISKRAFIITCLKCSACKYTISAAPSDHFETTNDDSATAFSIDQCALECFRRKSKKNEGCPREMPVNVTNSVLLECVTCSY</sequence>
<reference evidence="3 5" key="2">
    <citation type="submission" date="2018-11" db="EMBL/GenBank/DDBJ databases">
        <authorList>
            <consortium name="Pathogen Informatics"/>
        </authorList>
    </citation>
    <scope>NUCLEOTIDE SEQUENCE [LARGE SCALE GENOMIC DNA]</scope>
</reference>
<keyword evidence="5" id="KW-1185">Reference proteome</keyword>
<feature type="compositionally biased region" description="Low complexity" evidence="1">
    <location>
        <begin position="524"/>
        <end position="540"/>
    </location>
</feature>
<feature type="compositionally biased region" description="Low complexity" evidence="1">
    <location>
        <begin position="241"/>
        <end position="255"/>
    </location>
</feature>
<feature type="region of interest" description="Disordered" evidence="1">
    <location>
        <begin position="701"/>
        <end position="755"/>
    </location>
</feature>
<dbReference type="Pfam" id="PF00024">
    <property type="entry name" value="PAN_1"/>
    <property type="match status" value="1"/>
</dbReference>
<feature type="compositionally biased region" description="Polar residues" evidence="1">
    <location>
        <begin position="258"/>
        <end position="283"/>
    </location>
</feature>
<feature type="compositionally biased region" description="Polar residues" evidence="1">
    <location>
        <begin position="1333"/>
        <end position="1349"/>
    </location>
</feature>
<feature type="region of interest" description="Disordered" evidence="1">
    <location>
        <begin position="1530"/>
        <end position="1555"/>
    </location>
</feature>
<evidence type="ECO:0000313" key="3">
    <source>
        <dbReference type="EMBL" id="VDN55307.1"/>
    </source>
</evidence>
<feature type="region of interest" description="Disordered" evidence="1">
    <location>
        <begin position="524"/>
        <end position="596"/>
    </location>
</feature>
<evidence type="ECO:0000259" key="2">
    <source>
        <dbReference type="PROSITE" id="PS50948"/>
    </source>
</evidence>